<reference evidence="10" key="1">
    <citation type="submission" date="2019-12" db="EMBL/GenBank/DDBJ databases">
        <title>High-Quality draft genome sequences of three cyanobacteria isolated from the limestone walls of the Old Cathedral of Coimbra.</title>
        <authorList>
            <person name="Tiago I."/>
            <person name="Soares F."/>
            <person name="Portugal A."/>
        </authorList>
    </citation>
    <scope>NUCLEOTIDE SEQUENCE [LARGE SCALE GENOMIC DNA]</scope>
    <source>
        <strain evidence="10">C</strain>
    </source>
</reference>
<evidence type="ECO:0000256" key="7">
    <source>
        <dbReference type="ARBA" id="ARBA00023014"/>
    </source>
</evidence>
<dbReference type="PANTHER" id="PTHR43112">
    <property type="entry name" value="FERREDOXIN"/>
    <property type="match status" value="1"/>
</dbReference>
<evidence type="ECO:0000256" key="5">
    <source>
        <dbReference type="ARBA" id="ARBA00022982"/>
    </source>
</evidence>
<dbReference type="AlphaFoldDB" id="A0A8K1ZYS9"/>
<dbReference type="Gene3D" id="3.10.20.30">
    <property type="match status" value="1"/>
</dbReference>
<dbReference type="EMBL" id="WVIC01000013">
    <property type="protein sequence ID" value="NCJ06461.1"/>
    <property type="molecule type" value="Genomic_DNA"/>
</dbReference>
<evidence type="ECO:0000313" key="10">
    <source>
        <dbReference type="EMBL" id="NCJ06461.1"/>
    </source>
</evidence>
<dbReference type="Proteomes" id="UP000607397">
    <property type="component" value="Unassembled WGS sequence"/>
</dbReference>
<dbReference type="CDD" id="cd00207">
    <property type="entry name" value="fer2"/>
    <property type="match status" value="1"/>
</dbReference>
<dbReference type="PANTHER" id="PTHR43112:SF3">
    <property type="entry name" value="FERREDOXIN-2, CHLOROPLASTIC"/>
    <property type="match status" value="1"/>
</dbReference>
<dbReference type="SUPFAM" id="SSF54292">
    <property type="entry name" value="2Fe-2S ferredoxin-like"/>
    <property type="match status" value="1"/>
</dbReference>
<comment type="caution">
    <text evidence="10">The sequence shown here is derived from an EMBL/GenBank/DDBJ whole genome shotgun (WGS) entry which is preliminary data.</text>
</comment>
<keyword evidence="6" id="KW-0408">Iron</keyword>
<evidence type="ECO:0000256" key="4">
    <source>
        <dbReference type="ARBA" id="ARBA00022723"/>
    </source>
</evidence>
<dbReference type="GO" id="GO:0051537">
    <property type="term" value="F:2 iron, 2 sulfur cluster binding"/>
    <property type="evidence" value="ECO:0007669"/>
    <property type="project" value="UniProtKB-KW"/>
</dbReference>
<dbReference type="GO" id="GO:0046872">
    <property type="term" value="F:metal ion binding"/>
    <property type="evidence" value="ECO:0007669"/>
    <property type="project" value="UniProtKB-KW"/>
</dbReference>
<comment type="cofactor">
    <cofactor evidence="8">
        <name>[2Fe-2S] cluster</name>
        <dbReference type="ChEBI" id="CHEBI:190135"/>
    </cofactor>
</comment>
<evidence type="ECO:0000259" key="9">
    <source>
        <dbReference type="PROSITE" id="PS51085"/>
    </source>
</evidence>
<dbReference type="InterPro" id="IPR010241">
    <property type="entry name" value="Fd_pln"/>
</dbReference>
<dbReference type="NCBIfam" id="TIGR02008">
    <property type="entry name" value="fdx_plant"/>
    <property type="match status" value="1"/>
</dbReference>
<keyword evidence="11" id="KW-1185">Reference proteome</keyword>
<dbReference type="PROSITE" id="PS51085">
    <property type="entry name" value="2FE2S_FER_2"/>
    <property type="match status" value="1"/>
</dbReference>
<accession>A0A8K1ZYS9</accession>
<dbReference type="RefSeq" id="WP_161824939.1">
    <property type="nucleotide sequence ID" value="NZ_WVIC01000013.1"/>
</dbReference>
<sequence>MLANSTATKVYKVTLVNEKHNLRETIRVQDDEYIFDIAEQKGLKLPVSCRAGACVSCVGRITQGEVDQDHSFLTAKELDAGFVLTCRAMPLSDCVIETHQEDALLDL</sequence>
<dbReference type="InterPro" id="IPR001041">
    <property type="entry name" value="2Fe-2S_ferredoxin-type"/>
</dbReference>
<comment type="similarity">
    <text evidence="1">Belongs to the 2Fe2S plant-type ferredoxin family.</text>
</comment>
<evidence type="ECO:0000256" key="8">
    <source>
        <dbReference type="ARBA" id="ARBA00034078"/>
    </source>
</evidence>
<proteinExistence type="inferred from homology"/>
<name>A0A8K1ZYS9_9CYAN</name>
<gene>
    <name evidence="10" type="ORF">GS597_08040</name>
</gene>
<dbReference type="InterPro" id="IPR036010">
    <property type="entry name" value="2Fe-2S_ferredoxin-like_sf"/>
</dbReference>
<keyword evidence="7" id="KW-0411">Iron-sulfur</keyword>
<keyword evidence="4" id="KW-0479">Metal-binding</keyword>
<dbReference type="GO" id="GO:0009055">
    <property type="term" value="F:electron transfer activity"/>
    <property type="evidence" value="ECO:0007669"/>
    <property type="project" value="InterPro"/>
</dbReference>
<protein>
    <submittedName>
        <fullName evidence="10">2Fe-2S iron-sulfur cluster binding domain-containing protein</fullName>
    </submittedName>
</protein>
<keyword evidence="3" id="KW-0001">2Fe-2S</keyword>
<feature type="domain" description="2Fe-2S ferredoxin-type" evidence="9">
    <location>
        <begin position="11"/>
        <end position="102"/>
    </location>
</feature>
<dbReference type="InterPro" id="IPR012675">
    <property type="entry name" value="Beta-grasp_dom_sf"/>
</dbReference>
<keyword evidence="2" id="KW-0813">Transport</keyword>
<evidence type="ECO:0000256" key="3">
    <source>
        <dbReference type="ARBA" id="ARBA00022714"/>
    </source>
</evidence>
<evidence type="ECO:0000313" key="11">
    <source>
        <dbReference type="Proteomes" id="UP000607397"/>
    </source>
</evidence>
<evidence type="ECO:0000256" key="2">
    <source>
        <dbReference type="ARBA" id="ARBA00022448"/>
    </source>
</evidence>
<evidence type="ECO:0000256" key="1">
    <source>
        <dbReference type="ARBA" id="ARBA00007874"/>
    </source>
</evidence>
<evidence type="ECO:0000256" key="6">
    <source>
        <dbReference type="ARBA" id="ARBA00023004"/>
    </source>
</evidence>
<organism evidence="10 11">
    <name type="scientific">Petrachloros mirabilis ULC683</name>
    <dbReference type="NCBI Taxonomy" id="2781853"/>
    <lineage>
        <taxon>Bacteria</taxon>
        <taxon>Bacillati</taxon>
        <taxon>Cyanobacteriota</taxon>
        <taxon>Cyanophyceae</taxon>
        <taxon>Synechococcales</taxon>
        <taxon>Petrachlorosaceae</taxon>
        <taxon>Petrachloros</taxon>
        <taxon>Petrachloros mirabilis</taxon>
    </lineage>
</organism>
<keyword evidence="5" id="KW-0249">Electron transport</keyword>
<dbReference type="Pfam" id="PF00111">
    <property type="entry name" value="Fer2"/>
    <property type="match status" value="1"/>
</dbReference>
<dbReference type="GO" id="GO:0022900">
    <property type="term" value="P:electron transport chain"/>
    <property type="evidence" value="ECO:0007669"/>
    <property type="project" value="InterPro"/>
</dbReference>